<name>A0AAD4NC75_9BILA</name>
<evidence type="ECO:0000313" key="6">
    <source>
        <dbReference type="EMBL" id="KAI1719041.1"/>
    </source>
</evidence>
<comment type="caution">
    <text evidence="6">The sequence shown here is derived from an EMBL/GenBank/DDBJ whole genome shotgun (WGS) entry which is preliminary data.</text>
</comment>
<dbReference type="EMBL" id="JAKKPZ010000007">
    <property type="protein sequence ID" value="KAI1719041.1"/>
    <property type="molecule type" value="Genomic_DNA"/>
</dbReference>
<gene>
    <name evidence="6" type="ORF">DdX_06160</name>
</gene>
<feature type="transmembrane region" description="Helical" evidence="5">
    <location>
        <begin position="193"/>
        <end position="211"/>
    </location>
</feature>
<evidence type="ECO:0000256" key="3">
    <source>
        <dbReference type="ARBA" id="ARBA00022989"/>
    </source>
</evidence>
<keyword evidence="4 5" id="KW-0472">Membrane</keyword>
<dbReference type="GO" id="GO:0032979">
    <property type="term" value="P:protein insertion into mitochondrial inner membrane from matrix"/>
    <property type="evidence" value="ECO:0007669"/>
    <property type="project" value="TreeGrafter"/>
</dbReference>
<dbReference type="GO" id="GO:0032977">
    <property type="term" value="F:membrane insertase activity"/>
    <property type="evidence" value="ECO:0007669"/>
    <property type="project" value="InterPro"/>
</dbReference>
<evidence type="ECO:0000256" key="4">
    <source>
        <dbReference type="ARBA" id="ARBA00023136"/>
    </source>
</evidence>
<evidence type="ECO:0000256" key="2">
    <source>
        <dbReference type="ARBA" id="ARBA00022692"/>
    </source>
</evidence>
<organism evidence="6 7">
    <name type="scientific">Ditylenchus destructor</name>
    <dbReference type="NCBI Taxonomy" id="166010"/>
    <lineage>
        <taxon>Eukaryota</taxon>
        <taxon>Metazoa</taxon>
        <taxon>Ecdysozoa</taxon>
        <taxon>Nematoda</taxon>
        <taxon>Chromadorea</taxon>
        <taxon>Rhabditida</taxon>
        <taxon>Tylenchina</taxon>
        <taxon>Tylenchomorpha</taxon>
        <taxon>Sphaerularioidea</taxon>
        <taxon>Anguinidae</taxon>
        <taxon>Anguininae</taxon>
        <taxon>Ditylenchus</taxon>
    </lineage>
</organism>
<keyword evidence="3 5" id="KW-1133">Transmembrane helix</keyword>
<feature type="transmembrane region" description="Helical" evidence="5">
    <location>
        <begin position="153"/>
        <end position="173"/>
    </location>
</feature>
<evidence type="ECO:0000313" key="7">
    <source>
        <dbReference type="Proteomes" id="UP001201812"/>
    </source>
</evidence>
<dbReference type="AlphaFoldDB" id="A0AAD4NC75"/>
<feature type="transmembrane region" description="Helical" evidence="5">
    <location>
        <begin position="77"/>
        <end position="102"/>
    </location>
</feature>
<accession>A0AAD4NC75</accession>
<protein>
    <submittedName>
        <fullName evidence="6">60Kd inner membrane protein domain-containing protein</fullName>
    </submittedName>
</protein>
<sequence length="302" mass="34000">MHLEVCASPQAQFEFLVIFTELYRNPIPFTPIVMNALGPLRLCSRHMRLFSSARRIQTAYSHATPLIEPMYGDVPSLIHLASTLGSIGMAPTISFVIAGFVIRATTFPLYAYSDKLAAERAAKIDDISYNVMKKIADHCNINYYNRRETCLRLLPIPLWIFSMFAVRGAALGAPSYFNSSFLWIDSLAAPDPYYVFPIFVGTLAILQFYVSKAAQPTINRRTLINVNRKIQIAHLCPLIAISVFIMAHLPACISMYWSSFMLTGIIQILLLRQKKVKEFFAVKLSKLTFSNKAPHTARLPAN</sequence>
<dbReference type="PANTHER" id="PTHR12428:SF65">
    <property type="entry name" value="CYTOCHROME C OXIDASE ASSEMBLY PROTEIN COX18, MITOCHONDRIAL"/>
    <property type="match status" value="1"/>
</dbReference>
<keyword evidence="7" id="KW-1185">Reference proteome</keyword>
<feature type="transmembrane region" description="Helical" evidence="5">
    <location>
        <begin position="255"/>
        <end position="271"/>
    </location>
</feature>
<reference evidence="6" key="1">
    <citation type="submission" date="2022-01" db="EMBL/GenBank/DDBJ databases">
        <title>Genome Sequence Resource for Two Populations of Ditylenchus destructor, the Migratory Endoparasitic Phytonematode.</title>
        <authorList>
            <person name="Zhang H."/>
            <person name="Lin R."/>
            <person name="Xie B."/>
        </authorList>
    </citation>
    <scope>NUCLEOTIDE SEQUENCE</scope>
    <source>
        <strain evidence="6">BazhouSP</strain>
    </source>
</reference>
<evidence type="ECO:0000256" key="5">
    <source>
        <dbReference type="SAM" id="Phobius"/>
    </source>
</evidence>
<dbReference type="Proteomes" id="UP001201812">
    <property type="component" value="Unassembled WGS sequence"/>
</dbReference>
<dbReference type="GO" id="GO:0033617">
    <property type="term" value="P:mitochondrial respiratory chain complex IV assembly"/>
    <property type="evidence" value="ECO:0007669"/>
    <property type="project" value="TreeGrafter"/>
</dbReference>
<dbReference type="InterPro" id="IPR001708">
    <property type="entry name" value="YidC/ALB3/OXA1/COX18"/>
</dbReference>
<keyword evidence="2 5" id="KW-0812">Transmembrane</keyword>
<comment type="subcellular location">
    <subcellularLocation>
        <location evidence="1">Membrane</location>
        <topology evidence="1">Multi-pass membrane protein</topology>
    </subcellularLocation>
</comment>
<feature type="transmembrane region" description="Helical" evidence="5">
    <location>
        <begin position="232"/>
        <end position="249"/>
    </location>
</feature>
<proteinExistence type="predicted"/>
<evidence type="ECO:0000256" key="1">
    <source>
        <dbReference type="ARBA" id="ARBA00004141"/>
    </source>
</evidence>
<dbReference type="PANTHER" id="PTHR12428">
    <property type="entry name" value="OXA1"/>
    <property type="match status" value="1"/>
</dbReference>
<dbReference type="GO" id="GO:0005743">
    <property type="term" value="C:mitochondrial inner membrane"/>
    <property type="evidence" value="ECO:0007669"/>
    <property type="project" value="TreeGrafter"/>
</dbReference>